<dbReference type="OrthoDB" id="1490270at2"/>
<proteinExistence type="predicted"/>
<dbReference type="Pfam" id="PF01558">
    <property type="entry name" value="POR"/>
    <property type="match status" value="1"/>
</dbReference>
<dbReference type="GO" id="GO:0016903">
    <property type="term" value="F:oxidoreductase activity, acting on the aldehyde or oxo group of donors"/>
    <property type="evidence" value="ECO:0007669"/>
    <property type="project" value="InterPro"/>
</dbReference>
<reference evidence="5 6" key="1">
    <citation type="submission" date="2016-10" db="EMBL/GenBank/DDBJ databases">
        <authorList>
            <person name="de Groot N.N."/>
        </authorList>
    </citation>
    <scope>NUCLEOTIDE SEQUENCE [LARGE SCALE GENOMIC DNA]</scope>
    <source>
        <strain evidence="5 6">DSM 27375</strain>
    </source>
</reference>
<dbReference type="AlphaFoldDB" id="A0A1G7SI43"/>
<keyword evidence="1" id="KW-0560">Oxidoreductase</keyword>
<feature type="domain" description="Pyruvate/ketoisovalerate oxidoreductase catalytic" evidence="3">
    <location>
        <begin position="29"/>
        <end position="217"/>
    </location>
</feature>
<keyword evidence="2" id="KW-0472">Membrane</keyword>
<keyword evidence="2" id="KW-0812">Transmembrane</keyword>
<keyword evidence="5" id="KW-0670">Pyruvate</keyword>
<dbReference type="RefSeq" id="WP_074646580.1">
    <property type="nucleotide sequence ID" value="NZ_FNBL01000014.1"/>
</dbReference>
<sequence>MKDDTVKLDLKPGGPATERPISIAIVAMGGQGGGVLTGWIVDLAETHGWVAQSTSVPGVAQRTGATIYYLEMMRPGEGGQKPVLAQMPTPGDVDVVIASEFMEAGRSILRGIVTPDRTTLIASSHRSLSISEKTAPGDSIADSSAVTDAIGVVARHEIVFDMNAMAVQNGSVISSAMFGGLAASGALPFARDAYYDVIRKGGKGIEASIRTFDAAFERAVKGDETPPVASSDTPLPVAILPERLRDRRADAMLTRLRTELPAQAHGFAYLGLQKVVDFQDPAYGDEYLDLLCDLARRDHAANGDAHGFEFTAMAAKYLANAMTYDDVIRVARLKTQSTRRQRVADEVGLKDGQILNTTEFMHPRIEEVASVLPVGLANWLKSRESLYAWLNRRIDKGRRVHTYSLVWFLALYFVGGLKGMRRKSLRHQTEVAHRDAWLADASQALVKNYALGVAMLTFRRLIKGYSDTHIRGQSKFEKVMQATKSIAERDDAPEWAQRLLTSAIKDASSDDIDGTIKTIESFTRA</sequence>
<evidence type="ECO:0000313" key="5">
    <source>
        <dbReference type="EMBL" id="SDG22564.1"/>
    </source>
</evidence>
<keyword evidence="2" id="KW-1133">Transmembrane helix</keyword>
<gene>
    <name evidence="5" type="ORF">SAMN04488117_11448</name>
</gene>
<dbReference type="NCBIfam" id="NF006179">
    <property type="entry name" value="PRK08312.1"/>
    <property type="match status" value="1"/>
</dbReference>
<dbReference type="PANTHER" id="PTHR43854">
    <property type="entry name" value="INDOLEPYRUVATE OXIDOREDUCTASE SUBUNIT IORB"/>
    <property type="match status" value="1"/>
</dbReference>
<dbReference type="InterPro" id="IPR046667">
    <property type="entry name" value="DUF6537"/>
</dbReference>
<evidence type="ECO:0000256" key="1">
    <source>
        <dbReference type="ARBA" id="ARBA00023002"/>
    </source>
</evidence>
<feature type="transmembrane region" description="Helical" evidence="2">
    <location>
        <begin position="400"/>
        <end position="417"/>
    </location>
</feature>
<evidence type="ECO:0000259" key="4">
    <source>
        <dbReference type="Pfam" id="PF20169"/>
    </source>
</evidence>
<dbReference type="InterPro" id="IPR052198">
    <property type="entry name" value="IorB_Oxidoreductase"/>
</dbReference>
<dbReference type="SUPFAM" id="SSF53323">
    <property type="entry name" value="Pyruvate-ferredoxin oxidoreductase, PFOR, domain III"/>
    <property type="match status" value="1"/>
</dbReference>
<evidence type="ECO:0000313" key="6">
    <source>
        <dbReference type="Proteomes" id="UP000182284"/>
    </source>
</evidence>
<dbReference type="InterPro" id="IPR019752">
    <property type="entry name" value="Pyrv/ketoisovalerate_OxRed_cat"/>
</dbReference>
<protein>
    <submittedName>
        <fullName evidence="5">Indolepyruvate ferredoxin oxidoreductase beta subunit</fullName>
    </submittedName>
</protein>
<feature type="domain" description="DUF6537" evidence="4">
    <location>
        <begin position="270"/>
        <end position="481"/>
    </location>
</feature>
<evidence type="ECO:0000259" key="3">
    <source>
        <dbReference type="Pfam" id="PF01558"/>
    </source>
</evidence>
<organism evidence="5 6">
    <name type="scientific">Celeribacter baekdonensis</name>
    <dbReference type="NCBI Taxonomy" id="875171"/>
    <lineage>
        <taxon>Bacteria</taxon>
        <taxon>Pseudomonadati</taxon>
        <taxon>Pseudomonadota</taxon>
        <taxon>Alphaproteobacteria</taxon>
        <taxon>Rhodobacterales</taxon>
        <taxon>Roseobacteraceae</taxon>
        <taxon>Celeribacter</taxon>
    </lineage>
</organism>
<dbReference type="PANTHER" id="PTHR43854:SF1">
    <property type="entry name" value="INDOLEPYRUVATE OXIDOREDUCTASE SUBUNIT IORB"/>
    <property type="match status" value="1"/>
</dbReference>
<dbReference type="Proteomes" id="UP000182284">
    <property type="component" value="Unassembled WGS sequence"/>
</dbReference>
<dbReference type="Gene3D" id="3.40.920.10">
    <property type="entry name" value="Pyruvate-ferredoxin oxidoreductase, PFOR, domain III"/>
    <property type="match status" value="1"/>
</dbReference>
<accession>A0A1G7SI43</accession>
<dbReference type="Pfam" id="PF20169">
    <property type="entry name" value="DUF6537"/>
    <property type="match status" value="1"/>
</dbReference>
<dbReference type="EMBL" id="FNBL01000014">
    <property type="protein sequence ID" value="SDG22564.1"/>
    <property type="molecule type" value="Genomic_DNA"/>
</dbReference>
<dbReference type="InterPro" id="IPR002869">
    <property type="entry name" value="Pyrv_flavodox_OxRed_cen"/>
</dbReference>
<name>A0A1G7SI43_9RHOB</name>
<evidence type="ECO:0000256" key="2">
    <source>
        <dbReference type="SAM" id="Phobius"/>
    </source>
</evidence>